<dbReference type="InterPro" id="IPR018062">
    <property type="entry name" value="HTH_AraC-typ_CS"/>
</dbReference>
<dbReference type="PANTHER" id="PTHR43280">
    <property type="entry name" value="ARAC-FAMILY TRANSCRIPTIONAL REGULATOR"/>
    <property type="match status" value="1"/>
</dbReference>
<protein>
    <submittedName>
        <fullName evidence="5">AraC family transcriptional regulator</fullName>
    </submittedName>
</protein>
<dbReference type="RefSeq" id="WP_258213217.1">
    <property type="nucleotide sequence ID" value="NZ_JANQBD010000006.1"/>
</dbReference>
<keyword evidence="2" id="KW-0238">DNA-binding</keyword>
<dbReference type="Pfam" id="PF12833">
    <property type="entry name" value="HTH_18"/>
    <property type="match status" value="1"/>
</dbReference>
<organism evidence="5 6">
    <name type="scientific">Paenibacillus radicis</name>
    <name type="common">ex Xue et al. 2023</name>
    <dbReference type="NCBI Taxonomy" id="2972489"/>
    <lineage>
        <taxon>Bacteria</taxon>
        <taxon>Bacillati</taxon>
        <taxon>Bacillota</taxon>
        <taxon>Bacilli</taxon>
        <taxon>Bacillales</taxon>
        <taxon>Paenibacillaceae</taxon>
        <taxon>Paenibacillus</taxon>
    </lineage>
</organism>
<dbReference type="PANTHER" id="PTHR43280:SF2">
    <property type="entry name" value="HTH-TYPE TRANSCRIPTIONAL REGULATOR EXSA"/>
    <property type="match status" value="1"/>
</dbReference>
<keyword evidence="6" id="KW-1185">Reference proteome</keyword>
<dbReference type="SUPFAM" id="SSF46689">
    <property type="entry name" value="Homeodomain-like"/>
    <property type="match status" value="2"/>
</dbReference>
<dbReference type="PROSITE" id="PS01124">
    <property type="entry name" value="HTH_ARAC_FAMILY_2"/>
    <property type="match status" value="1"/>
</dbReference>
<dbReference type="SMART" id="SM00342">
    <property type="entry name" value="HTH_ARAC"/>
    <property type="match status" value="1"/>
</dbReference>
<accession>A0ABT1YEN2</accession>
<dbReference type="PROSITE" id="PS00041">
    <property type="entry name" value="HTH_ARAC_FAMILY_1"/>
    <property type="match status" value="1"/>
</dbReference>
<dbReference type="Gene3D" id="1.10.10.60">
    <property type="entry name" value="Homeodomain-like"/>
    <property type="match status" value="2"/>
</dbReference>
<gene>
    <name evidence="5" type="ORF">NV381_10470</name>
</gene>
<evidence type="ECO:0000259" key="4">
    <source>
        <dbReference type="PROSITE" id="PS01124"/>
    </source>
</evidence>
<keyword evidence="1" id="KW-0805">Transcription regulation</keyword>
<dbReference type="InterPro" id="IPR009057">
    <property type="entry name" value="Homeodomain-like_sf"/>
</dbReference>
<reference evidence="5 6" key="1">
    <citation type="submission" date="2022-08" db="EMBL/GenBank/DDBJ databases">
        <title>Paenibacillus endoradicis sp. nov., Paenibacillus radicibacter sp. nov and Paenibacillus pararadicis sp. nov., three cold-adapted plant growth-promoting bacteria isolated from root of Larix gmelinii in Great Khingan.</title>
        <authorList>
            <person name="Xue H."/>
        </authorList>
    </citation>
    <scope>NUCLEOTIDE SEQUENCE [LARGE SCALE GENOMIC DNA]</scope>
    <source>
        <strain evidence="5 6">N5-1-1-5</strain>
    </source>
</reference>
<dbReference type="EMBL" id="JANQBD010000006">
    <property type="protein sequence ID" value="MCR8631626.1"/>
    <property type="molecule type" value="Genomic_DNA"/>
</dbReference>
<dbReference type="Proteomes" id="UP001300012">
    <property type="component" value="Unassembled WGS sequence"/>
</dbReference>
<keyword evidence="3" id="KW-0804">Transcription</keyword>
<feature type="domain" description="HTH araC/xylS-type" evidence="4">
    <location>
        <begin position="161"/>
        <end position="259"/>
    </location>
</feature>
<evidence type="ECO:0000256" key="3">
    <source>
        <dbReference type="ARBA" id="ARBA00023163"/>
    </source>
</evidence>
<dbReference type="InterPro" id="IPR018060">
    <property type="entry name" value="HTH_AraC"/>
</dbReference>
<evidence type="ECO:0000313" key="5">
    <source>
        <dbReference type="EMBL" id="MCR8631626.1"/>
    </source>
</evidence>
<proteinExistence type="predicted"/>
<sequence length="262" mass="30460">MLLPSCLEPLIISQVFWKQKKAFQLAEDRYAEWVLFAVTEGRFHYRIGEAEGEAGFGDLVICPPLMLFEREILEPLSFHFYRFEWNTQPESELPVVIPLMDRSRLASNYYYLERLSTQPADDVKLARTGHLLKDLWQMAMVEADQARAKHRGPIETDVCIESAARKISEHAFGRVVLKQLSEELGQSPVQFTRRFQAVYGQTPMDYLTSLRLHKAQTLLLETELTLEQIAEQCGYENGFYFSRMFNKKIKVSPSAYRKSHRI</sequence>
<comment type="caution">
    <text evidence="5">The sequence shown here is derived from an EMBL/GenBank/DDBJ whole genome shotgun (WGS) entry which is preliminary data.</text>
</comment>
<evidence type="ECO:0000256" key="2">
    <source>
        <dbReference type="ARBA" id="ARBA00023125"/>
    </source>
</evidence>
<evidence type="ECO:0000313" key="6">
    <source>
        <dbReference type="Proteomes" id="UP001300012"/>
    </source>
</evidence>
<evidence type="ECO:0000256" key="1">
    <source>
        <dbReference type="ARBA" id="ARBA00023015"/>
    </source>
</evidence>
<name>A0ABT1YEN2_9BACL</name>